<evidence type="ECO:0000313" key="4">
    <source>
        <dbReference type="EMBL" id="CAK9133256.1"/>
    </source>
</evidence>
<gene>
    <name evidence="4" type="ORF">ILEXP_LOCUS131</name>
</gene>
<dbReference type="Pfam" id="PF13839">
    <property type="entry name" value="PC-Esterase"/>
    <property type="match status" value="1"/>
</dbReference>
<comment type="similarity">
    <text evidence="1">Belongs to the PC-esterase family. TBL subfamily.</text>
</comment>
<evidence type="ECO:0000256" key="2">
    <source>
        <dbReference type="SAM" id="MobiDB-lite"/>
    </source>
</evidence>
<protein>
    <recommendedName>
        <fullName evidence="3">Trichome birefringence-like C-terminal domain-containing protein</fullName>
    </recommendedName>
</protein>
<name>A0ABC8QM02_9AQUA</name>
<sequence>MKSISNLLPISNLTLNSGIRTATTNIETNERHRREGEEKGRHRRSSVSGAIYYENNKILGYHYCPGKNPTELGFDFAHRKVLRDVFNFIVTSNHKEMIFYRTSTPHNFENEIWLGGGNCKRIEPVKEGVFELNKMVKIIRDI</sequence>
<keyword evidence="5" id="KW-1185">Reference proteome</keyword>
<dbReference type="InterPro" id="IPR026057">
    <property type="entry name" value="TBL_C"/>
</dbReference>
<evidence type="ECO:0000313" key="5">
    <source>
        <dbReference type="Proteomes" id="UP001642360"/>
    </source>
</evidence>
<organism evidence="4 5">
    <name type="scientific">Ilex paraguariensis</name>
    <name type="common">yerba mate</name>
    <dbReference type="NCBI Taxonomy" id="185542"/>
    <lineage>
        <taxon>Eukaryota</taxon>
        <taxon>Viridiplantae</taxon>
        <taxon>Streptophyta</taxon>
        <taxon>Embryophyta</taxon>
        <taxon>Tracheophyta</taxon>
        <taxon>Spermatophyta</taxon>
        <taxon>Magnoliopsida</taxon>
        <taxon>eudicotyledons</taxon>
        <taxon>Gunneridae</taxon>
        <taxon>Pentapetalae</taxon>
        <taxon>asterids</taxon>
        <taxon>campanulids</taxon>
        <taxon>Aquifoliales</taxon>
        <taxon>Aquifoliaceae</taxon>
        <taxon>Ilex</taxon>
    </lineage>
</organism>
<feature type="region of interest" description="Disordered" evidence="2">
    <location>
        <begin position="23"/>
        <end position="45"/>
    </location>
</feature>
<dbReference type="AlphaFoldDB" id="A0ABC8QM02"/>
<dbReference type="Proteomes" id="UP001642360">
    <property type="component" value="Unassembled WGS sequence"/>
</dbReference>
<feature type="compositionally biased region" description="Basic and acidic residues" evidence="2">
    <location>
        <begin position="28"/>
        <end position="40"/>
    </location>
</feature>
<comment type="caution">
    <text evidence="4">The sequence shown here is derived from an EMBL/GenBank/DDBJ whole genome shotgun (WGS) entry which is preliminary data.</text>
</comment>
<feature type="domain" description="Trichome birefringence-like C-terminal" evidence="3">
    <location>
        <begin position="50"/>
        <end position="138"/>
    </location>
</feature>
<evidence type="ECO:0000256" key="1">
    <source>
        <dbReference type="ARBA" id="ARBA00007727"/>
    </source>
</evidence>
<dbReference type="EMBL" id="CAUOFW020000001">
    <property type="protein sequence ID" value="CAK9133256.1"/>
    <property type="molecule type" value="Genomic_DNA"/>
</dbReference>
<accession>A0ABC8QM02</accession>
<proteinExistence type="inferred from homology"/>
<evidence type="ECO:0000259" key="3">
    <source>
        <dbReference type="Pfam" id="PF13839"/>
    </source>
</evidence>
<reference evidence="4 5" key="1">
    <citation type="submission" date="2024-02" db="EMBL/GenBank/DDBJ databases">
        <authorList>
            <person name="Vignale AGUSTIN F."/>
            <person name="Sosa J E."/>
            <person name="Modenutti C."/>
        </authorList>
    </citation>
    <scope>NUCLEOTIDE SEQUENCE [LARGE SCALE GENOMIC DNA]</scope>
</reference>